<feature type="compositionally biased region" description="Low complexity" evidence="1">
    <location>
        <begin position="307"/>
        <end position="324"/>
    </location>
</feature>
<name>E3NFX6_CAERE</name>
<dbReference type="OrthoDB" id="5877508at2759"/>
<dbReference type="InParanoid" id="E3NFX6"/>
<accession>E3NFX6</accession>
<feature type="region of interest" description="Disordered" evidence="1">
    <location>
        <begin position="622"/>
        <end position="681"/>
    </location>
</feature>
<organism evidence="4">
    <name type="scientific">Caenorhabditis remanei</name>
    <name type="common">Caenorhabditis vulgaris</name>
    <dbReference type="NCBI Taxonomy" id="31234"/>
    <lineage>
        <taxon>Eukaryota</taxon>
        <taxon>Metazoa</taxon>
        <taxon>Ecdysozoa</taxon>
        <taxon>Nematoda</taxon>
        <taxon>Chromadorea</taxon>
        <taxon>Rhabditida</taxon>
        <taxon>Rhabditina</taxon>
        <taxon>Rhabditomorpha</taxon>
        <taxon>Rhabditoidea</taxon>
        <taxon>Rhabditidae</taxon>
        <taxon>Peloderinae</taxon>
        <taxon>Caenorhabditis</taxon>
    </lineage>
</organism>
<dbReference type="OMA" id="SCTRENG"/>
<dbReference type="eggNOG" id="KOG1216">
    <property type="taxonomic scope" value="Eukaryota"/>
</dbReference>
<protein>
    <submittedName>
        <fullName evidence="3">Uncharacterized protein</fullName>
    </submittedName>
</protein>
<evidence type="ECO:0000256" key="2">
    <source>
        <dbReference type="SAM" id="SignalP"/>
    </source>
</evidence>
<evidence type="ECO:0000313" key="3">
    <source>
        <dbReference type="EMBL" id="EFO96567.1"/>
    </source>
</evidence>
<dbReference type="HOGENOM" id="CLU_385540_0_0_1"/>
<sequence>MKIHMVVLYLYLLIIGANGEAKKKSGGRLTLEENKQRLRTCGTTAIDTPSRDNKAMELKKWPNWVSFAVTADQKGAGAALTTRISPRHFLTSSQVVMRDDSYTWRYEPKRVGNCRQMPQGNLEVSKEVLKNLLFFKSGCLPNCNKTSLIPVTRAVILNYCQIEPKMWWWSQAVMIMEIAEDIGVGGGFPCLAYETKPKGEKLDVYSYLWKERNNQSIYHRKLQLLNTDGMSYKFQRYNEDGERGSPVMKQGMKDRRWNLVGLGAQNMSDSETGVLRMSWIKWQLCREVGVCSDSKPPPPPPKPTDPPNVDTTTTPTTKKAGPPRTRTKKPNPPPVKQVPITVKPITPAPKPTPKPTVAARKLTKKENLRRLKNCGKTPIDTPSRNNQPKEVQKVPNWMLLGRTSGRNVLTTMISPRHFLTSSQVVMHDNTTWRWNSKKVESCTRENGQVNLEVPDEIVREIRLYENSKNSPIPVTRAVILNYCKIQPTTWKWSQGVMVMEIEKDIGVGGGFPCLADNSTVDNYFKGRALDLYSFSYQKYSHRRLSIREGIDFTTGVFLFPQYKGDKYRGGPIMDNGNGTWTLVALGAGKVFGGENSSAFGISTLQEQLCEVVGVCFRKDVPKLPPAKSPESTPTASGTPSKTPEAPPPPSASPPEPSTEAPPPRAAPPARRREDEKDDDDYEMFLKRKKEKEEAEMYENEDTDLLISKDDFNDCDGRRGGLRILLCAFFVLYWFLCE</sequence>
<feature type="chain" id="PRO_5003177466" evidence="2">
    <location>
        <begin position="20"/>
        <end position="737"/>
    </location>
</feature>
<dbReference type="PANTHER" id="PTHR34005:SF2">
    <property type="entry name" value="DUF4817 DOMAIN-CONTAINING PROTEIN-RELATED"/>
    <property type="match status" value="1"/>
</dbReference>
<dbReference type="FunCoup" id="E3NFX6">
    <property type="interactions" value="1079"/>
</dbReference>
<dbReference type="AlphaFoldDB" id="E3NFX6"/>
<proteinExistence type="predicted"/>
<feature type="region of interest" description="Disordered" evidence="1">
    <location>
        <begin position="291"/>
        <end position="358"/>
    </location>
</feature>
<evidence type="ECO:0000256" key="1">
    <source>
        <dbReference type="SAM" id="MobiDB-lite"/>
    </source>
</evidence>
<feature type="compositionally biased region" description="Pro residues" evidence="1">
    <location>
        <begin position="644"/>
        <end position="666"/>
    </location>
</feature>
<dbReference type="Pfam" id="PF03761">
    <property type="entry name" value="DUF316"/>
    <property type="match status" value="2"/>
</dbReference>
<dbReference type="InterPro" id="IPR005514">
    <property type="entry name" value="DUF316"/>
</dbReference>
<keyword evidence="2" id="KW-0732">Signal</keyword>
<dbReference type="Proteomes" id="UP000008281">
    <property type="component" value="Unassembled WGS sequence"/>
</dbReference>
<evidence type="ECO:0000313" key="4">
    <source>
        <dbReference type="Proteomes" id="UP000008281"/>
    </source>
</evidence>
<dbReference type="EMBL" id="DS268645">
    <property type="protein sequence ID" value="EFO96567.1"/>
    <property type="molecule type" value="Genomic_DNA"/>
</dbReference>
<feature type="compositionally biased region" description="Pro residues" evidence="1">
    <location>
        <begin position="295"/>
        <end position="306"/>
    </location>
</feature>
<gene>
    <name evidence="3" type="ORF">CRE_23142</name>
</gene>
<reference evidence="3" key="1">
    <citation type="submission" date="2007-07" db="EMBL/GenBank/DDBJ databases">
        <title>PCAP assembly of the Caenorhabditis remanei genome.</title>
        <authorList>
            <consortium name="The Caenorhabditis remanei Sequencing Consortium"/>
            <person name="Wilson R.K."/>
        </authorList>
    </citation>
    <scope>NUCLEOTIDE SEQUENCE [LARGE SCALE GENOMIC DNA]</scope>
    <source>
        <strain evidence="3">PB4641</strain>
    </source>
</reference>
<keyword evidence="4" id="KW-1185">Reference proteome</keyword>
<feature type="signal peptide" evidence="2">
    <location>
        <begin position="1"/>
        <end position="19"/>
    </location>
</feature>
<dbReference type="PANTHER" id="PTHR34005">
    <property type="entry name" value="PROTEIN CBG15054-RELATED"/>
    <property type="match status" value="1"/>
</dbReference>